<gene>
    <name evidence="4" type="ORF">PCAR00345_LOCUS40130</name>
</gene>
<organism evidence="4">
    <name type="scientific">Chrysotila carterae</name>
    <name type="common">Marine alga</name>
    <name type="synonym">Syracosphaera carterae</name>
    <dbReference type="NCBI Taxonomy" id="13221"/>
    <lineage>
        <taxon>Eukaryota</taxon>
        <taxon>Haptista</taxon>
        <taxon>Haptophyta</taxon>
        <taxon>Prymnesiophyceae</taxon>
        <taxon>Isochrysidales</taxon>
        <taxon>Isochrysidaceae</taxon>
        <taxon>Chrysotila</taxon>
    </lineage>
</organism>
<protein>
    <submittedName>
        <fullName evidence="4">Uncharacterized protein</fullName>
    </submittedName>
</protein>
<evidence type="ECO:0000256" key="1">
    <source>
        <dbReference type="SAM" id="MobiDB-lite"/>
    </source>
</evidence>
<feature type="domain" description="Myb-like" evidence="2">
    <location>
        <begin position="157"/>
        <end position="207"/>
    </location>
</feature>
<dbReference type="GO" id="GO:0005634">
    <property type="term" value="C:nucleus"/>
    <property type="evidence" value="ECO:0007669"/>
    <property type="project" value="TreeGrafter"/>
</dbReference>
<evidence type="ECO:0000259" key="3">
    <source>
        <dbReference type="PROSITE" id="PS51294"/>
    </source>
</evidence>
<proteinExistence type="predicted"/>
<dbReference type="GO" id="GO:0000978">
    <property type="term" value="F:RNA polymerase II cis-regulatory region sequence-specific DNA binding"/>
    <property type="evidence" value="ECO:0007669"/>
    <property type="project" value="TreeGrafter"/>
</dbReference>
<sequence length="280" mass="31599">MTWRLDELTEQCISAILSPRTSPVVARPIITPLVLPFGQQSVPMSRHGSFYMDAASFTTTPSEPVQRVRTRTCTERLNWSSCEDEVIRRMLQQHGHAWSMIASKLPGRTAAGVRNRWFRLLDDSNADKTANCDPAPPPFLGTQSSTSSLDSVLSATESRNDRIKWSKEEDQLIMELVSQKKLNWEEIAQQLPGRSQQAIRNRVYRLSAHASRAGATHGCWTAAEDALILQSVSDFGKKWTLVAQRFPGRTEDSIRNRYKRLCDAALKLQAQPYDSELLEP</sequence>
<dbReference type="PANTHER" id="PTHR45614:SF253">
    <property type="entry name" value="CHROMOSOME UNDETERMINED SCAFFOLD_38, WHOLE GENOME SHOTGUN SEQUENCE"/>
    <property type="match status" value="1"/>
</dbReference>
<dbReference type="Pfam" id="PF00249">
    <property type="entry name" value="Myb_DNA-binding"/>
    <property type="match status" value="3"/>
</dbReference>
<dbReference type="EMBL" id="HBIZ01065317">
    <property type="protein sequence ID" value="CAE0787422.1"/>
    <property type="molecule type" value="Transcribed_RNA"/>
</dbReference>
<name>A0A7S4FC43_CHRCT</name>
<dbReference type="GO" id="GO:0000981">
    <property type="term" value="F:DNA-binding transcription factor activity, RNA polymerase II-specific"/>
    <property type="evidence" value="ECO:0007669"/>
    <property type="project" value="TreeGrafter"/>
</dbReference>
<feature type="domain" description="HTH myb-type" evidence="3">
    <location>
        <begin position="76"/>
        <end position="125"/>
    </location>
</feature>
<dbReference type="PROSITE" id="PS51294">
    <property type="entry name" value="HTH_MYB"/>
    <property type="match status" value="3"/>
</dbReference>
<dbReference type="SUPFAM" id="SSF46689">
    <property type="entry name" value="Homeodomain-like"/>
    <property type="match status" value="2"/>
</dbReference>
<dbReference type="Gene3D" id="1.10.10.60">
    <property type="entry name" value="Homeodomain-like"/>
    <property type="match status" value="3"/>
</dbReference>
<dbReference type="CDD" id="cd00167">
    <property type="entry name" value="SANT"/>
    <property type="match status" value="3"/>
</dbReference>
<dbReference type="InterPro" id="IPR017930">
    <property type="entry name" value="Myb_dom"/>
</dbReference>
<reference evidence="4" key="1">
    <citation type="submission" date="2021-01" db="EMBL/GenBank/DDBJ databases">
        <authorList>
            <person name="Corre E."/>
            <person name="Pelletier E."/>
            <person name="Niang G."/>
            <person name="Scheremetjew M."/>
            <person name="Finn R."/>
            <person name="Kale V."/>
            <person name="Holt S."/>
            <person name="Cochrane G."/>
            <person name="Meng A."/>
            <person name="Brown T."/>
            <person name="Cohen L."/>
        </authorList>
    </citation>
    <scope>NUCLEOTIDE SEQUENCE</scope>
    <source>
        <strain evidence="4">CCMP645</strain>
    </source>
</reference>
<dbReference type="InterPro" id="IPR009057">
    <property type="entry name" value="Homeodomain-like_sf"/>
</dbReference>
<dbReference type="AlphaFoldDB" id="A0A7S4FC43"/>
<dbReference type="InterPro" id="IPR001005">
    <property type="entry name" value="SANT/Myb"/>
</dbReference>
<feature type="domain" description="HTH myb-type" evidence="3">
    <location>
        <begin position="164"/>
        <end position="211"/>
    </location>
</feature>
<accession>A0A7S4FC43</accession>
<evidence type="ECO:0000313" key="4">
    <source>
        <dbReference type="EMBL" id="CAE0787422.1"/>
    </source>
</evidence>
<dbReference type="PROSITE" id="PS50090">
    <property type="entry name" value="MYB_LIKE"/>
    <property type="match status" value="3"/>
</dbReference>
<feature type="domain" description="Myb-like" evidence="2">
    <location>
        <begin position="212"/>
        <end position="262"/>
    </location>
</feature>
<dbReference type="SMART" id="SM00717">
    <property type="entry name" value="SANT"/>
    <property type="match status" value="3"/>
</dbReference>
<feature type="domain" description="HTH myb-type" evidence="3">
    <location>
        <begin position="212"/>
        <end position="266"/>
    </location>
</feature>
<feature type="region of interest" description="Disordered" evidence="1">
    <location>
        <begin position="127"/>
        <end position="146"/>
    </location>
</feature>
<dbReference type="PANTHER" id="PTHR45614">
    <property type="entry name" value="MYB PROTEIN-RELATED"/>
    <property type="match status" value="1"/>
</dbReference>
<dbReference type="InterPro" id="IPR050560">
    <property type="entry name" value="MYB_TF"/>
</dbReference>
<evidence type="ECO:0000259" key="2">
    <source>
        <dbReference type="PROSITE" id="PS50090"/>
    </source>
</evidence>
<feature type="domain" description="Myb-like" evidence="2">
    <location>
        <begin position="71"/>
        <end position="121"/>
    </location>
</feature>